<dbReference type="AlphaFoldDB" id="A0A0S3RVX6"/>
<dbReference type="Proteomes" id="UP000291084">
    <property type="component" value="Chromosome 4"/>
</dbReference>
<evidence type="ECO:0000313" key="3">
    <source>
        <dbReference type="Proteomes" id="UP000291084"/>
    </source>
</evidence>
<organism evidence="2 3">
    <name type="scientific">Vigna angularis var. angularis</name>
    <dbReference type="NCBI Taxonomy" id="157739"/>
    <lineage>
        <taxon>Eukaryota</taxon>
        <taxon>Viridiplantae</taxon>
        <taxon>Streptophyta</taxon>
        <taxon>Embryophyta</taxon>
        <taxon>Tracheophyta</taxon>
        <taxon>Spermatophyta</taxon>
        <taxon>Magnoliopsida</taxon>
        <taxon>eudicotyledons</taxon>
        <taxon>Gunneridae</taxon>
        <taxon>Pentapetalae</taxon>
        <taxon>rosids</taxon>
        <taxon>fabids</taxon>
        <taxon>Fabales</taxon>
        <taxon>Fabaceae</taxon>
        <taxon>Papilionoideae</taxon>
        <taxon>50 kb inversion clade</taxon>
        <taxon>NPAAA clade</taxon>
        <taxon>indigoferoid/millettioid clade</taxon>
        <taxon>Phaseoleae</taxon>
        <taxon>Vigna</taxon>
    </lineage>
</organism>
<evidence type="ECO:0000256" key="1">
    <source>
        <dbReference type="SAM" id="MobiDB-lite"/>
    </source>
</evidence>
<reference evidence="2 3" key="1">
    <citation type="journal article" date="2015" name="Sci. Rep.">
        <title>The power of single molecule real-time sequencing technology in the de novo assembly of a eukaryotic genome.</title>
        <authorList>
            <person name="Sakai H."/>
            <person name="Naito K."/>
            <person name="Ogiso-Tanaka E."/>
            <person name="Takahashi Y."/>
            <person name="Iseki K."/>
            <person name="Muto C."/>
            <person name="Satou K."/>
            <person name="Teruya K."/>
            <person name="Shiroma A."/>
            <person name="Shimoji M."/>
            <person name="Hirano T."/>
            <person name="Itoh T."/>
            <person name="Kaga A."/>
            <person name="Tomooka N."/>
        </authorList>
    </citation>
    <scope>NUCLEOTIDE SEQUENCE [LARGE SCALE GENOMIC DNA]</scope>
    <source>
        <strain evidence="3">cv. Shumari</strain>
    </source>
</reference>
<gene>
    <name evidence="2" type="primary">Vigan.04G220800</name>
    <name evidence="2" type="ORF">VIGAN_04220800</name>
</gene>
<name>A0A0S3RVX6_PHAAN</name>
<protein>
    <submittedName>
        <fullName evidence="2">Uncharacterized protein</fullName>
    </submittedName>
</protein>
<sequence>KRKKGSRTGLGTLAPNSEKEKKRKCSSLTHTDTRSLALHPSAPLTRNHPNKHHTHPLIFLGPLSQKRSLVHSLINTY</sequence>
<proteinExistence type="predicted"/>
<dbReference type="EMBL" id="AP015037">
    <property type="protein sequence ID" value="BAT84759.1"/>
    <property type="molecule type" value="Genomic_DNA"/>
</dbReference>
<feature type="non-terminal residue" evidence="2">
    <location>
        <position position="1"/>
    </location>
</feature>
<accession>A0A0S3RVX6</accession>
<feature type="region of interest" description="Disordered" evidence="1">
    <location>
        <begin position="1"/>
        <end position="56"/>
    </location>
</feature>
<keyword evidence="3" id="KW-1185">Reference proteome</keyword>
<evidence type="ECO:0000313" key="2">
    <source>
        <dbReference type="EMBL" id="BAT84759.1"/>
    </source>
</evidence>